<comment type="caution">
    <text evidence="1">The sequence shown here is derived from an EMBL/GenBank/DDBJ whole genome shotgun (WGS) entry which is preliminary data.</text>
</comment>
<evidence type="ECO:0000313" key="1">
    <source>
        <dbReference type="EMBL" id="KAL2073906.1"/>
    </source>
</evidence>
<dbReference type="Proteomes" id="UP001595075">
    <property type="component" value="Unassembled WGS sequence"/>
</dbReference>
<name>A0ABR4CXK1_9HELO</name>
<organism evidence="1 2">
    <name type="scientific">Oculimacula yallundae</name>
    <dbReference type="NCBI Taxonomy" id="86028"/>
    <lineage>
        <taxon>Eukaryota</taxon>
        <taxon>Fungi</taxon>
        <taxon>Dikarya</taxon>
        <taxon>Ascomycota</taxon>
        <taxon>Pezizomycotina</taxon>
        <taxon>Leotiomycetes</taxon>
        <taxon>Helotiales</taxon>
        <taxon>Ploettnerulaceae</taxon>
        <taxon>Oculimacula</taxon>
    </lineage>
</organism>
<protein>
    <submittedName>
        <fullName evidence="1">Uncharacterized protein</fullName>
    </submittedName>
</protein>
<gene>
    <name evidence="1" type="ORF">VTL71DRAFT_11232</name>
</gene>
<proteinExistence type="predicted"/>
<keyword evidence="2" id="KW-1185">Reference proteome</keyword>
<accession>A0ABR4CXK1</accession>
<dbReference type="EMBL" id="JAZHXI010000003">
    <property type="protein sequence ID" value="KAL2073906.1"/>
    <property type="molecule type" value="Genomic_DNA"/>
</dbReference>
<sequence>MTSRLLDLGRFSLVHSAEALKLDVASGAEFRVPRSIADLDDGSFALALKSSRLWVTRGQGCRIDLEVLHDGKPLNGRERYTLLESMGCQIRDAKPWNQLILSTALELFPESTDEHLPQLSVYITNSVKPPEHSEGLAAWIGNIDVNPPPAVSCATLERIQIQFNLLSIARTSIVDIKGPFPAEVEPLEDAMLLDLPAYAHLPPKAESQSLEEAVELLKTLPSEVERCFGPIPFVKSGDQLLLEGPPRLSELDQKLHNDVSLVELSEVMLLDTINGGPGQIESTPQDDDMLLDDESDQTIGDFDEHDLIFSQPSDVTSSFFHSQPSTIYPMPPPDLESQSSLTTLPTRPQSQISSPTLLTLTDIAIRTLMGAAVSRSDSKRQDVEFKRLPQLSMSTLAPSMFSPGYKNLMAGNSRLLPTVTHALSDTMLRNVQTPSLRRKLLQLSNASPSSIPNLGYNLDQLGAGERLSSVVQSRLWEMMQRNLFDNAAGRRLWRQEHMGEKGGYDNFEDMVETHDDDELKVKTGDGEGADDSMLFPGVEDDELLLGDEDYCYDADWEQRAIEDDIEDMLLSAEWNRSQIEEEMLLEDSDVDLLANRGSESSIMILDDNEDDEMLI</sequence>
<reference evidence="1 2" key="1">
    <citation type="journal article" date="2024" name="Commun. Biol.">
        <title>Comparative genomic analysis of thermophilic fungi reveals convergent evolutionary adaptations and gene losses.</title>
        <authorList>
            <person name="Steindorff A.S."/>
            <person name="Aguilar-Pontes M.V."/>
            <person name="Robinson A.J."/>
            <person name="Andreopoulos B."/>
            <person name="LaButti K."/>
            <person name="Kuo A."/>
            <person name="Mondo S."/>
            <person name="Riley R."/>
            <person name="Otillar R."/>
            <person name="Haridas S."/>
            <person name="Lipzen A."/>
            <person name="Grimwood J."/>
            <person name="Schmutz J."/>
            <person name="Clum A."/>
            <person name="Reid I.D."/>
            <person name="Moisan M.C."/>
            <person name="Butler G."/>
            <person name="Nguyen T.T.M."/>
            <person name="Dewar K."/>
            <person name="Conant G."/>
            <person name="Drula E."/>
            <person name="Henrissat B."/>
            <person name="Hansel C."/>
            <person name="Singer S."/>
            <person name="Hutchinson M.I."/>
            <person name="de Vries R.P."/>
            <person name="Natvig D.O."/>
            <person name="Powell A.J."/>
            <person name="Tsang A."/>
            <person name="Grigoriev I.V."/>
        </authorList>
    </citation>
    <scope>NUCLEOTIDE SEQUENCE [LARGE SCALE GENOMIC DNA]</scope>
    <source>
        <strain evidence="1 2">CBS 494.80</strain>
    </source>
</reference>
<evidence type="ECO:0000313" key="2">
    <source>
        <dbReference type="Proteomes" id="UP001595075"/>
    </source>
</evidence>